<organism evidence="1 2">
    <name type="scientific">Cysteiniphilum litorale</name>
    <dbReference type="NCBI Taxonomy" id="2056700"/>
    <lineage>
        <taxon>Bacteria</taxon>
        <taxon>Pseudomonadati</taxon>
        <taxon>Pseudomonadota</taxon>
        <taxon>Gammaproteobacteria</taxon>
        <taxon>Thiotrichales</taxon>
        <taxon>Fastidiosibacteraceae</taxon>
        <taxon>Cysteiniphilum</taxon>
    </lineage>
</organism>
<comment type="caution">
    <text evidence="1">The sequence shown here is derived from an EMBL/GenBank/DDBJ whole genome shotgun (WGS) entry which is preliminary data.</text>
</comment>
<evidence type="ECO:0000313" key="2">
    <source>
        <dbReference type="Proteomes" id="UP000636949"/>
    </source>
</evidence>
<dbReference type="EMBL" id="BMJS01000026">
    <property type="protein sequence ID" value="GGG02799.1"/>
    <property type="molecule type" value="Genomic_DNA"/>
</dbReference>
<reference evidence="1" key="2">
    <citation type="submission" date="2020-09" db="EMBL/GenBank/DDBJ databases">
        <authorList>
            <person name="Sun Q."/>
            <person name="Zhou Y."/>
        </authorList>
    </citation>
    <scope>NUCLEOTIDE SEQUENCE</scope>
    <source>
        <strain evidence="1">CGMCC 1.15758</strain>
    </source>
</reference>
<keyword evidence="2" id="KW-1185">Reference proteome</keyword>
<dbReference type="NCBIfam" id="NF041246">
    <property type="entry name" value="T6SS_IglH_TssF"/>
    <property type="match status" value="1"/>
</dbReference>
<proteinExistence type="predicted"/>
<accession>A0A8J2Z5X4</accession>
<name>A0A8J2Z5X4_9GAMM</name>
<protein>
    <submittedName>
        <fullName evidence="1">Uncharacterized protein</fullName>
    </submittedName>
</protein>
<dbReference type="OrthoDB" id="9849241at2"/>
<dbReference type="Proteomes" id="UP000636949">
    <property type="component" value="Unassembled WGS sequence"/>
</dbReference>
<dbReference type="AlphaFoldDB" id="A0A8J2Z5X4"/>
<gene>
    <name evidence="1" type="ORF">GCM10010995_20260</name>
</gene>
<sequence>MKPIEKAMDKLNKVEPAKHLIESLQDLLNNHFATLSHNFEQQVALERNAYYLKQYPWFFRHTPFIYLCKIKANSSNFPKHIDFSQRFHFSDGLDTCEMRSLNNQELHHFELSKCQIKDHNLCLDFQASHNCDLPQTLHLNLINSSINPMYIIWFYQLLSTKSFCHVSTKAHTPIKVKHEKSALASLNSFENLRLRLNHPEKTQELSIPIPFKQTQTNQFTIYFELEPDEAKLIDPDIIQTLIHTNIFKLGALSPNNSTSLSIDIDKSKYPIHFEDSRVHLQSLLEVHDEEYNAINDRYYSLHTSDYKNFSLSLAHGYVEDVLDSLIESQQRWILSTICCYNYQFRKQRLSHMQVSLQNYHISTMKIDYFSHIPFEFADLNKVELLDTLRKNHKQLNYGDIKNICRIFKLTSCHDYFINYISQLDQFNPKGIWEPLKIYDKADMQQSLHQYFSRHLQRFIKLNQVLVQHD</sequence>
<evidence type="ECO:0000313" key="1">
    <source>
        <dbReference type="EMBL" id="GGG02799.1"/>
    </source>
</evidence>
<reference evidence="1" key="1">
    <citation type="journal article" date="2014" name="Int. J. Syst. Evol. Microbiol.">
        <title>Complete genome sequence of Corynebacterium casei LMG S-19264T (=DSM 44701T), isolated from a smear-ripened cheese.</title>
        <authorList>
            <consortium name="US DOE Joint Genome Institute (JGI-PGF)"/>
            <person name="Walter F."/>
            <person name="Albersmeier A."/>
            <person name="Kalinowski J."/>
            <person name="Ruckert C."/>
        </authorList>
    </citation>
    <scope>NUCLEOTIDE SEQUENCE</scope>
    <source>
        <strain evidence="1">CGMCC 1.15758</strain>
    </source>
</reference>
<dbReference type="RefSeq" id="WP_117003409.1">
    <property type="nucleotide sequence ID" value="NZ_BMJS01000026.1"/>
</dbReference>